<feature type="chain" id="PRO_5014710894" evidence="1">
    <location>
        <begin position="22"/>
        <end position="223"/>
    </location>
</feature>
<accession>A0A2N5VA98</accession>
<dbReference type="AlphaFoldDB" id="A0A2N5VA98"/>
<dbReference type="EMBL" id="PGCI01000035">
    <property type="protein sequence ID" value="PLW46938.1"/>
    <property type="molecule type" value="Genomic_DNA"/>
</dbReference>
<feature type="signal peptide" evidence="1">
    <location>
        <begin position="1"/>
        <end position="21"/>
    </location>
</feature>
<keyword evidence="1" id="KW-0732">Signal</keyword>
<organism evidence="2 3">
    <name type="scientific">Puccinia coronata f. sp. avenae</name>
    <dbReference type="NCBI Taxonomy" id="200324"/>
    <lineage>
        <taxon>Eukaryota</taxon>
        <taxon>Fungi</taxon>
        <taxon>Dikarya</taxon>
        <taxon>Basidiomycota</taxon>
        <taxon>Pucciniomycotina</taxon>
        <taxon>Pucciniomycetes</taxon>
        <taxon>Pucciniales</taxon>
        <taxon>Pucciniaceae</taxon>
        <taxon>Puccinia</taxon>
    </lineage>
</organism>
<protein>
    <submittedName>
        <fullName evidence="2">Uncharacterized protein</fullName>
    </submittedName>
</protein>
<comment type="caution">
    <text evidence="2">The sequence shown here is derived from an EMBL/GenBank/DDBJ whole genome shotgun (WGS) entry which is preliminary data.</text>
</comment>
<evidence type="ECO:0000313" key="2">
    <source>
        <dbReference type="EMBL" id="PLW46938.1"/>
    </source>
</evidence>
<reference evidence="2 3" key="1">
    <citation type="submission" date="2017-11" db="EMBL/GenBank/DDBJ databases">
        <title>De novo assembly and phasing of dikaryotic genomes from two isolates of Puccinia coronata f. sp. avenae, the causal agent of oat crown rust.</title>
        <authorList>
            <person name="Miller M.E."/>
            <person name="Zhang Y."/>
            <person name="Omidvar V."/>
            <person name="Sperschneider J."/>
            <person name="Schwessinger B."/>
            <person name="Raley C."/>
            <person name="Palmer J.M."/>
            <person name="Garnica D."/>
            <person name="Upadhyaya N."/>
            <person name="Rathjen J."/>
            <person name="Taylor J.M."/>
            <person name="Park R.F."/>
            <person name="Dodds P.N."/>
            <person name="Hirsch C.D."/>
            <person name="Kianian S.F."/>
            <person name="Figueroa M."/>
        </authorList>
    </citation>
    <scope>NUCLEOTIDE SEQUENCE [LARGE SCALE GENOMIC DNA]</scope>
    <source>
        <strain evidence="2">12SD80</strain>
    </source>
</reference>
<evidence type="ECO:0000256" key="1">
    <source>
        <dbReference type="SAM" id="SignalP"/>
    </source>
</evidence>
<dbReference type="Proteomes" id="UP000235392">
    <property type="component" value="Unassembled WGS sequence"/>
</dbReference>
<proteinExistence type="predicted"/>
<sequence>MNSTHFFVQLWLLLFIGQHRARMIEGEIQIVFEESKGYRGIPEPRKALQWHEKHFPVPEVECTRTENQELGEWLNRFEPENRKRITVGEIKPATRFLTGAEMKEPGIFQRISTKEEAALKLVNRFKQQDADSKPSEVLKQSMTEVLAMQAELDGESNLERARMLVLLRSLSVVAGLRSEANYRSTLEVENKVYILERWNAHFNRIRTPLNVHIVAFRNLLAGP</sequence>
<gene>
    <name evidence="2" type="ORF">PCASD_08127</name>
</gene>
<evidence type="ECO:0000313" key="3">
    <source>
        <dbReference type="Proteomes" id="UP000235392"/>
    </source>
</evidence>
<name>A0A2N5VA98_9BASI</name>